<name>A0A843UQ69_COLES</name>
<gene>
    <name evidence="2" type="ORF">Taro_018219</name>
</gene>
<proteinExistence type="predicted"/>
<accession>A0A843UQ69</accession>
<dbReference type="OrthoDB" id="621298at2759"/>
<evidence type="ECO:0000256" key="1">
    <source>
        <dbReference type="SAM" id="MobiDB-lite"/>
    </source>
</evidence>
<dbReference type="EMBL" id="NMUH01000843">
    <property type="protein sequence ID" value="MQL85705.1"/>
    <property type="molecule type" value="Genomic_DNA"/>
</dbReference>
<feature type="region of interest" description="Disordered" evidence="1">
    <location>
        <begin position="58"/>
        <end position="93"/>
    </location>
</feature>
<keyword evidence="3" id="KW-1185">Reference proteome</keyword>
<evidence type="ECO:0000313" key="3">
    <source>
        <dbReference type="Proteomes" id="UP000652761"/>
    </source>
</evidence>
<feature type="compositionally biased region" description="Polar residues" evidence="1">
    <location>
        <begin position="65"/>
        <end position="76"/>
    </location>
</feature>
<evidence type="ECO:0000313" key="2">
    <source>
        <dbReference type="EMBL" id="MQL85705.1"/>
    </source>
</evidence>
<sequence>MALSRYAPYVASDNDMMVEYFIRGLRVELQNAVILLMCKTIEEAAQRAATLVRSIRTRHAGESGSGSSRLPQQSIGVTKGKAPVGPSSSSFEVEEEVASSSSRAMATGQRWKNLSRVLLGSLYFHQVIDVIIVISRGV</sequence>
<dbReference type="AlphaFoldDB" id="A0A843UQ69"/>
<comment type="caution">
    <text evidence="2">The sequence shown here is derived from an EMBL/GenBank/DDBJ whole genome shotgun (WGS) entry which is preliminary data.</text>
</comment>
<organism evidence="2 3">
    <name type="scientific">Colocasia esculenta</name>
    <name type="common">Wild taro</name>
    <name type="synonym">Arum esculentum</name>
    <dbReference type="NCBI Taxonomy" id="4460"/>
    <lineage>
        <taxon>Eukaryota</taxon>
        <taxon>Viridiplantae</taxon>
        <taxon>Streptophyta</taxon>
        <taxon>Embryophyta</taxon>
        <taxon>Tracheophyta</taxon>
        <taxon>Spermatophyta</taxon>
        <taxon>Magnoliopsida</taxon>
        <taxon>Liliopsida</taxon>
        <taxon>Araceae</taxon>
        <taxon>Aroideae</taxon>
        <taxon>Colocasieae</taxon>
        <taxon>Colocasia</taxon>
    </lineage>
</organism>
<reference evidence="2" key="1">
    <citation type="submission" date="2017-07" db="EMBL/GenBank/DDBJ databases">
        <title>Taro Niue Genome Assembly and Annotation.</title>
        <authorList>
            <person name="Atibalentja N."/>
            <person name="Keating K."/>
            <person name="Fields C.J."/>
        </authorList>
    </citation>
    <scope>NUCLEOTIDE SEQUENCE</scope>
    <source>
        <strain evidence="2">Niue_2</strain>
        <tissue evidence="2">Leaf</tissue>
    </source>
</reference>
<protein>
    <submittedName>
        <fullName evidence="2">Uncharacterized protein</fullName>
    </submittedName>
</protein>
<dbReference type="Proteomes" id="UP000652761">
    <property type="component" value="Unassembled WGS sequence"/>
</dbReference>